<accession>A0A0A9FK46</accession>
<protein>
    <submittedName>
        <fullName evidence="1">Uncharacterized protein</fullName>
    </submittedName>
</protein>
<reference evidence="1" key="1">
    <citation type="submission" date="2014-09" db="EMBL/GenBank/DDBJ databases">
        <authorList>
            <person name="Magalhaes I.L.F."/>
            <person name="Oliveira U."/>
            <person name="Santos F.R."/>
            <person name="Vidigal T.H.D.A."/>
            <person name="Brescovit A.D."/>
            <person name="Santos A.J."/>
        </authorList>
    </citation>
    <scope>NUCLEOTIDE SEQUENCE</scope>
    <source>
        <tissue evidence="1">Shoot tissue taken approximately 20 cm above the soil surface</tissue>
    </source>
</reference>
<evidence type="ECO:0000313" key="1">
    <source>
        <dbReference type="EMBL" id="JAE12697.1"/>
    </source>
</evidence>
<name>A0A0A9FK46_ARUDO</name>
<sequence>MRMLIYSRSLCKSAESSCAWLQRGDCFTANQSVISALPGWYSM</sequence>
<reference evidence="1" key="2">
    <citation type="journal article" date="2015" name="Data Brief">
        <title>Shoot transcriptome of the giant reed, Arundo donax.</title>
        <authorList>
            <person name="Barrero R.A."/>
            <person name="Guerrero F.D."/>
            <person name="Moolhuijzen P."/>
            <person name="Goolsby J.A."/>
            <person name="Tidwell J."/>
            <person name="Bellgard S.E."/>
            <person name="Bellgard M.I."/>
        </authorList>
    </citation>
    <scope>NUCLEOTIDE SEQUENCE</scope>
    <source>
        <tissue evidence="1">Shoot tissue taken approximately 20 cm above the soil surface</tissue>
    </source>
</reference>
<proteinExistence type="predicted"/>
<dbReference type="EMBL" id="GBRH01185199">
    <property type="protein sequence ID" value="JAE12697.1"/>
    <property type="molecule type" value="Transcribed_RNA"/>
</dbReference>
<dbReference type="AlphaFoldDB" id="A0A0A9FK46"/>
<organism evidence="1">
    <name type="scientific">Arundo donax</name>
    <name type="common">Giant reed</name>
    <name type="synonym">Donax arundinaceus</name>
    <dbReference type="NCBI Taxonomy" id="35708"/>
    <lineage>
        <taxon>Eukaryota</taxon>
        <taxon>Viridiplantae</taxon>
        <taxon>Streptophyta</taxon>
        <taxon>Embryophyta</taxon>
        <taxon>Tracheophyta</taxon>
        <taxon>Spermatophyta</taxon>
        <taxon>Magnoliopsida</taxon>
        <taxon>Liliopsida</taxon>
        <taxon>Poales</taxon>
        <taxon>Poaceae</taxon>
        <taxon>PACMAD clade</taxon>
        <taxon>Arundinoideae</taxon>
        <taxon>Arundineae</taxon>
        <taxon>Arundo</taxon>
    </lineage>
</organism>